<evidence type="ECO:0000313" key="2">
    <source>
        <dbReference type="EMBL" id="EFO21100.2"/>
    </source>
</evidence>
<dbReference type="FunCoup" id="A0A1S0TVV8">
    <property type="interactions" value="587"/>
</dbReference>
<proteinExistence type="inferred from homology"/>
<dbReference type="SUPFAM" id="SSF51735">
    <property type="entry name" value="NAD(P)-binding Rossmann-fold domains"/>
    <property type="match status" value="1"/>
</dbReference>
<evidence type="ECO:0000256" key="1">
    <source>
        <dbReference type="RuleBase" id="RU000363"/>
    </source>
</evidence>
<dbReference type="KEGG" id="loa:LOAG_07388"/>
<dbReference type="PRINTS" id="PR00081">
    <property type="entry name" value="GDHRDH"/>
</dbReference>
<accession>A0A1S0TVV8</accession>
<dbReference type="PANTHER" id="PTHR44147">
    <property type="entry name" value="DEHYDROGENASE/REDUCTASE SDR FAMILY MEMBER 1"/>
    <property type="match status" value="1"/>
</dbReference>
<organism evidence="2">
    <name type="scientific">Loa loa</name>
    <name type="common">Eye worm</name>
    <name type="synonym">Filaria loa</name>
    <dbReference type="NCBI Taxonomy" id="7209"/>
    <lineage>
        <taxon>Eukaryota</taxon>
        <taxon>Metazoa</taxon>
        <taxon>Ecdysozoa</taxon>
        <taxon>Nematoda</taxon>
        <taxon>Chromadorea</taxon>
        <taxon>Rhabditida</taxon>
        <taxon>Spirurina</taxon>
        <taxon>Spiruromorpha</taxon>
        <taxon>Filarioidea</taxon>
        <taxon>Onchocercidae</taxon>
        <taxon>Loa</taxon>
    </lineage>
</organism>
<dbReference type="PRINTS" id="PR00080">
    <property type="entry name" value="SDRFAMILY"/>
</dbReference>
<dbReference type="EMBL" id="JH712165">
    <property type="protein sequence ID" value="EFO21100.2"/>
    <property type="molecule type" value="Genomic_DNA"/>
</dbReference>
<gene>
    <name evidence="2" type="ORF">LOAG_07388</name>
</gene>
<dbReference type="InterPro" id="IPR036291">
    <property type="entry name" value="NAD(P)-bd_dom_sf"/>
</dbReference>
<dbReference type="InterPro" id="IPR002347">
    <property type="entry name" value="SDR_fam"/>
</dbReference>
<dbReference type="GeneID" id="9944807"/>
<dbReference type="OrthoDB" id="1933717at2759"/>
<dbReference type="AlphaFoldDB" id="A0A1S0TVV8"/>
<protein>
    <submittedName>
        <fullName evidence="2">Dehydrogenase</fullName>
    </submittedName>
</protein>
<dbReference type="CTD" id="9944807"/>
<dbReference type="RefSeq" id="XP_020302351.1">
    <property type="nucleotide sequence ID" value="XM_020447413.1"/>
</dbReference>
<dbReference type="Gene3D" id="3.40.50.720">
    <property type="entry name" value="NAD(P)-binding Rossmann-like Domain"/>
    <property type="match status" value="1"/>
</dbReference>
<comment type="similarity">
    <text evidence="1">Belongs to the short-chain dehydrogenases/reductases (SDR) family.</text>
</comment>
<sequence length="356" mass="39383">MYLLGRWLCREMFSSSPSYFRQSIVWASQKASKQIKPLSGQIALVTGGARGVGRGVALQLAEAGATVYISGRKPDSTPRIPTLHDTVNEISSRGDKAVAVYCDHSKDDEVKELFERISKDENNRLDVLVNNAFSGATAMEKNVGKKFFECHPSFWDEINNVGLRNVYICSVLASRMMVPRQKGLIVNISSAAGVRYFFNVPYGVGKAAIDKMSADMAEELKAYKITVVSLWPGTVKTEKSYDWLRSGILSKLTKMPQAQIERMVEKGETPDFVGRGVACLASDYRMLKKTGCVLLTADLSNEYLFLDNNGKIPSNIRSVSVALDFFGFTTAAKLIPSFLKIPATFLHLSSNKFNKL</sequence>
<dbReference type="Pfam" id="PF00106">
    <property type="entry name" value="adh_short"/>
    <property type="match status" value="1"/>
</dbReference>
<dbReference type="OMA" id="ATVSIWM"/>
<reference evidence="2" key="1">
    <citation type="submission" date="2012-04" db="EMBL/GenBank/DDBJ databases">
        <title>The Genome Sequence of Loa loa.</title>
        <authorList>
            <consortium name="The Broad Institute Genome Sequencing Platform"/>
            <consortium name="Broad Institute Genome Sequencing Center for Infectious Disease"/>
            <person name="Nutman T.B."/>
            <person name="Fink D.L."/>
            <person name="Russ C."/>
            <person name="Young S."/>
            <person name="Zeng Q."/>
            <person name="Gargeya S."/>
            <person name="Alvarado L."/>
            <person name="Berlin A."/>
            <person name="Chapman S.B."/>
            <person name="Chen Z."/>
            <person name="Freedman E."/>
            <person name="Gellesch M."/>
            <person name="Goldberg J."/>
            <person name="Griggs A."/>
            <person name="Gujja S."/>
            <person name="Heilman E.R."/>
            <person name="Heiman D."/>
            <person name="Howarth C."/>
            <person name="Mehta T."/>
            <person name="Neiman D."/>
            <person name="Pearson M."/>
            <person name="Roberts A."/>
            <person name="Saif S."/>
            <person name="Shea T."/>
            <person name="Shenoy N."/>
            <person name="Sisk P."/>
            <person name="Stolte C."/>
            <person name="Sykes S."/>
            <person name="White J."/>
            <person name="Yandava C."/>
            <person name="Haas B."/>
            <person name="Henn M.R."/>
            <person name="Nusbaum C."/>
            <person name="Birren B."/>
        </authorList>
    </citation>
    <scope>NUCLEOTIDE SEQUENCE [LARGE SCALE GENOMIC DNA]</scope>
</reference>
<dbReference type="PANTHER" id="PTHR44147:SF2">
    <property type="entry name" value="DEHYDROGENASE_REDUCTASE SDR FAMILY MEMBER 1"/>
    <property type="match status" value="1"/>
</dbReference>
<name>A0A1S0TVV8_LOALO</name>
<dbReference type="InParanoid" id="A0A1S0TVV8"/>